<dbReference type="Gene3D" id="2.170.270.10">
    <property type="entry name" value="SET domain"/>
    <property type="match status" value="1"/>
</dbReference>
<evidence type="ECO:0000256" key="5">
    <source>
        <dbReference type="ARBA" id="ARBA00022679"/>
    </source>
</evidence>
<feature type="domain" description="SET" evidence="8">
    <location>
        <begin position="89"/>
        <end position="209"/>
    </location>
</feature>
<sequence>MELLQLPWVKFRLKTLHGRRTNFEEVKPPSTAITTSLLISFPGIGEGDHCKCEGDCFLDTCWNATAATFCTPDCCRLGAVCSNAPRTLPTLKLFDTHRVGLGVFKTTFLNVGYILGEYAGKLCAYDTIVENQPEQVTKQNSGYTILLHAKSTSKQYVYIEALECGFTTRFHSCQPNVAFMEMQNRTEVKVLAVMIYDVKAGTELTVNYGDGIWFKCACDECWFGY</sequence>
<dbReference type="AlphaFoldDB" id="A0A6A3JM99"/>
<evidence type="ECO:0000313" key="9">
    <source>
        <dbReference type="EMBL" id="KAE8992773.1"/>
    </source>
</evidence>
<evidence type="ECO:0000313" key="10">
    <source>
        <dbReference type="EMBL" id="KAE9228150.1"/>
    </source>
</evidence>
<dbReference type="GO" id="GO:0032259">
    <property type="term" value="P:methylation"/>
    <property type="evidence" value="ECO:0007669"/>
    <property type="project" value="UniProtKB-KW"/>
</dbReference>
<organism evidence="9 12">
    <name type="scientific">Phytophthora fragariae</name>
    <dbReference type="NCBI Taxonomy" id="53985"/>
    <lineage>
        <taxon>Eukaryota</taxon>
        <taxon>Sar</taxon>
        <taxon>Stramenopiles</taxon>
        <taxon>Oomycota</taxon>
        <taxon>Peronosporomycetes</taxon>
        <taxon>Peronosporales</taxon>
        <taxon>Peronosporaceae</taxon>
        <taxon>Phytophthora</taxon>
    </lineage>
</organism>
<evidence type="ECO:0000256" key="4">
    <source>
        <dbReference type="ARBA" id="ARBA00022603"/>
    </source>
</evidence>
<keyword evidence="4" id="KW-0489">Methyltransferase</keyword>
<dbReference type="InterPro" id="IPR046341">
    <property type="entry name" value="SET_dom_sf"/>
</dbReference>
<dbReference type="InterPro" id="IPR001214">
    <property type="entry name" value="SET_dom"/>
</dbReference>
<evidence type="ECO:0000256" key="2">
    <source>
        <dbReference type="ARBA" id="ARBA00004286"/>
    </source>
</evidence>
<comment type="subcellular location">
    <subcellularLocation>
        <location evidence="2">Chromosome</location>
    </subcellularLocation>
    <subcellularLocation>
        <location evidence="1">Nucleus</location>
    </subcellularLocation>
</comment>
<comment type="caution">
    <text evidence="9">The sequence shown here is derived from an EMBL/GenBank/DDBJ whole genome shotgun (WGS) entry which is preliminary data.</text>
</comment>
<evidence type="ECO:0000256" key="1">
    <source>
        <dbReference type="ARBA" id="ARBA00004123"/>
    </source>
</evidence>
<evidence type="ECO:0000256" key="6">
    <source>
        <dbReference type="ARBA" id="ARBA00022691"/>
    </source>
</evidence>
<evidence type="ECO:0000259" key="8">
    <source>
        <dbReference type="PROSITE" id="PS50280"/>
    </source>
</evidence>
<proteinExistence type="predicted"/>
<evidence type="ECO:0000256" key="7">
    <source>
        <dbReference type="ARBA" id="ARBA00023242"/>
    </source>
</evidence>
<dbReference type="InterPro" id="IPR050777">
    <property type="entry name" value="SET2_Histone-Lys_MeTrsfase"/>
</dbReference>
<name>A0A6A3JM99_9STRA</name>
<dbReference type="PROSITE" id="PS50280">
    <property type="entry name" value="SET"/>
    <property type="match status" value="1"/>
</dbReference>
<dbReference type="GO" id="GO:0005694">
    <property type="term" value="C:chromosome"/>
    <property type="evidence" value="ECO:0007669"/>
    <property type="project" value="UniProtKB-SubCell"/>
</dbReference>
<gene>
    <name evidence="10" type="ORF">PF002_g13614</name>
    <name evidence="9" type="ORF">PF011_g17420</name>
</gene>
<dbReference type="PANTHER" id="PTHR22884">
    <property type="entry name" value="SET DOMAIN PROTEINS"/>
    <property type="match status" value="1"/>
</dbReference>
<dbReference type="SMART" id="SM00317">
    <property type="entry name" value="SET"/>
    <property type="match status" value="1"/>
</dbReference>
<dbReference type="Proteomes" id="UP000460718">
    <property type="component" value="Unassembled WGS sequence"/>
</dbReference>
<dbReference type="Pfam" id="PF00856">
    <property type="entry name" value="SET"/>
    <property type="match status" value="1"/>
</dbReference>
<keyword evidence="3" id="KW-0158">Chromosome</keyword>
<dbReference type="SUPFAM" id="SSF82199">
    <property type="entry name" value="SET domain"/>
    <property type="match status" value="1"/>
</dbReference>
<keyword evidence="5" id="KW-0808">Transferase</keyword>
<keyword evidence="6" id="KW-0949">S-adenosyl-L-methionine</keyword>
<evidence type="ECO:0000313" key="12">
    <source>
        <dbReference type="Proteomes" id="UP000460718"/>
    </source>
</evidence>
<evidence type="ECO:0000313" key="11">
    <source>
        <dbReference type="Proteomes" id="UP000440367"/>
    </source>
</evidence>
<protein>
    <recommendedName>
        <fullName evidence="8">SET domain-containing protein</fullName>
    </recommendedName>
</protein>
<dbReference type="GO" id="GO:0005634">
    <property type="term" value="C:nucleus"/>
    <property type="evidence" value="ECO:0007669"/>
    <property type="project" value="UniProtKB-SubCell"/>
</dbReference>
<evidence type="ECO:0000256" key="3">
    <source>
        <dbReference type="ARBA" id="ARBA00022454"/>
    </source>
</evidence>
<dbReference type="EMBL" id="QXFW01001315">
    <property type="protein sequence ID" value="KAE8992773.1"/>
    <property type="molecule type" value="Genomic_DNA"/>
</dbReference>
<keyword evidence="7" id="KW-0539">Nucleus</keyword>
<accession>A0A6A3JM99</accession>
<dbReference type="EMBL" id="QXGD01000696">
    <property type="protein sequence ID" value="KAE9228150.1"/>
    <property type="molecule type" value="Genomic_DNA"/>
</dbReference>
<reference evidence="9 12" key="1">
    <citation type="submission" date="2018-09" db="EMBL/GenBank/DDBJ databases">
        <title>Genomic investigation of the strawberry pathogen Phytophthora fragariae indicates pathogenicity is determined by transcriptional variation in three key races.</title>
        <authorList>
            <person name="Adams T.M."/>
            <person name="Armitage A.D."/>
            <person name="Sobczyk M.K."/>
            <person name="Bates H.J."/>
            <person name="Dunwell J.M."/>
            <person name="Nellist C.F."/>
            <person name="Harrison R.J."/>
        </authorList>
    </citation>
    <scope>NUCLEOTIDE SEQUENCE [LARGE SCALE GENOMIC DNA]</scope>
    <source>
        <strain evidence="10 11">BC-1</strain>
        <strain evidence="9 12">SCRP245</strain>
    </source>
</reference>
<dbReference type="GO" id="GO:0008168">
    <property type="term" value="F:methyltransferase activity"/>
    <property type="evidence" value="ECO:0007669"/>
    <property type="project" value="UniProtKB-KW"/>
</dbReference>
<dbReference type="Proteomes" id="UP000440367">
    <property type="component" value="Unassembled WGS sequence"/>
</dbReference>